<dbReference type="RefSeq" id="WP_244504987.1">
    <property type="nucleotide sequence ID" value="NZ_FNCS01000003.1"/>
</dbReference>
<feature type="compositionally biased region" description="Polar residues" evidence="1">
    <location>
        <begin position="235"/>
        <end position="245"/>
    </location>
</feature>
<evidence type="ECO:0000313" key="4">
    <source>
        <dbReference type="Proteomes" id="UP000199495"/>
    </source>
</evidence>
<dbReference type="CDD" id="cd17470">
    <property type="entry name" value="T3SS_Flik_C"/>
    <property type="match status" value="1"/>
</dbReference>
<dbReference type="Gene3D" id="3.30.750.140">
    <property type="match status" value="1"/>
</dbReference>
<feature type="region of interest" description="Disordered" evidence="1">
    <location>
        <begin position="221"/>
        <end position="323"/>
    </location>
</feature>
<feature type="domain" description="Flagellar hook-length control protein-like C-terminal" evidence="2">
    <location>
        <begin position="341"/>
        <end position="419"/>
    </location>
</feature>
<gene>
    <name evidence="3" type="ORF">SAMN04487974_103427</name>
</gene>
<dbReference type="InterPro" id="IPR021136">
    <property type="entry name" value="Flagellar_hook_control-like_C"/>
</dbReference>
<evidence type="ECO:0000313" key="3">
    <source>
        <dbReference type="EMBL" id="SDG53731.1"/>
    </source>
</evidence>
<feature type="compositionally biased region" description="Low complexity" evidence="1">
    <location>
        <begin position="257"/>
        <end position="290"/>
    </location>
</feature>
<feature type="compositionally biased region" description="Polar residues" evidence="1">
    <location>
        <begin position="302"/>
        <end position="312"/>
    </location>
</feature>
<dbReference type="Pfam" id="PF02120">
    <property type="entry name" value="Flg_hook"/>
    <property type="match status" value="1"/>
</dbReference>
<dbReference type="InterPro" id="IPR038610">
    <property type="entry name" value="FliK-like_C_sf"/>
</dbReference>
<dbReference type="AlphaFoldDB" id="A0A1G7V2J2"/>
<evidence type="ECO:0000256" key="1">
    <source>
        <dbReference type="SAM" id="MobiDB-lite"/>
    </source>
</evidence>
<organism evidence="3 4">
    <name type="scientific">Pelagibacterium luteolum</name>
    <dbReference type="NCBI Taxonomy" id="440168"/>
    <lineage>
        <taxon>Bacteria</taxon>
        <taxon>Pseudomonadati</taxon>
        <taxon>Pseudomonadota</taxon>
        <taxon>Alphaproteobacteria</taxon>
        <taxon>Hyphomicrobiales</taxon>
        <taxon>Devosiaceae</taxon>
        <taxon>Pelagibacterium</taxon>
    </lineage>
</organism>
<accession>A0A1G7V2J2</accession>
<dbReference type="STRING" id="440168.SAMN04487974_103427"/>
<evidence type="ECO:0000259" key="2">
    <source>
        <dbReference type="Pfam" id="PF02120"/>
    </source>
</evidence>
<dbReference type="EMBL" id="FNCS01000003">
    <property type="protein sequence ID" value="SDG53731.1"/>
    <property type="molecule type" value="Genomic_DNA"/>
</dbReference>
<protein>
    <submittedName>
        <fullName evidence="3">Hook-length control protein FliK</fullName>
    </submittedName>
</protein>
<name>A0A1G7V2J2_9HYPH</name>
<proteinExistence type="predicted"/>
<feature type="compositionally biased region" description="Low complexity" evidence="1">
    <location>
        <begin position="221"/>
        <end position="234"/>
    </location>
</feature>
<dbReference type="Proteomes" id="UP000199495">
    <property type="component" value="Unassembled WGS sequence"/>
</dbReference>
<reference evidence="3 4" key="1">
    <citation type="submission" date="2016-10" db="EMBL/GenBank/DDBJ databases">
        <authorList>
            <person name="de Groot N.N."/>
        </authorList>
    </citation>
    <scope>NUCLEOTIDE SEQUENCE [LARGE SCALE GENOMIC DNA]</scope>
    <source>
        <strain evidence="3 4">CGMCC 1.10267</strain>
    </source>
</reference>
<keyword evidence="4" id="KW-1185">Reference proteome</keyword>
<sequence length="471" mass="48345">MTTAIGMPGNIIASTSQQGANRASSGAVEGFVDLLNATLGTTSAARHIIGGAQAAPTLTPPTEGEAELATLLGELLGRLEALGTRLEDDAPLDASALKDLEDLLAGISDLLGEDIPLPGPNAPIFARVADLAAQLGLGASGDDGATGPLDRLSQILAKLADGVRKDAPDLAAGLTAMTKTLDAQSAALLKAQSEAASAAINPRQIESETKLNPLTAIAAADPAADAADPVTARTQAEQRNTTDTAEGSERTLVKSDAATQPAGNAANQNGAGSQNQNGTGAGASTAPTPAELDAPDGLITPAGQTATQSVGATTPGARPEAAAYQRPDAQINLPHIAAEISRHVQNGINRFEIRLNPSELGRIDVRMEMDTSGNVIARLAVERSETLDLLQRDQRALMAALEDAGIDPGKTNLEFSLNQEGGNAWDDGEKPGWSHDTVANLNIDASITATNADPNPYMRGYARLDAVNLWV</sequence>